<feature type="binding site" evidence="5">
    <location>
        <position position="37"/>
    </location>
    <ligand>
        <name>AMP</name>
        <dbReference type="ChEBI" id="CHEBI:456215"/>
    </ligand>
</feature>
<dbReference type="PRINTS" id="PR00094">
    <property type="entry name" value="ADENYLTKNASE"/>
</dbReference>
<evidence type="ECO:0000256" key="2">
    <source>
        <dbReference type="ARBA" id="ARBA00022727"/>
    </source>
</evidence>
<dbReference type="CDD" id="cd01428">
    <property type="entry name" value="ADK"/>
    <property type="match status" value="1"/>
</dbReference>
<feature type="binding site" evidence="5">
    <location>
        <position position="173"/>
    </location>
    <ligand>
        <name>ATP</name>
        <dbReference type="ChEBI" id="CHEBI:30616"/>
    </ligand>
</feature>
<comment type="subcellular location">
    <subcellularLocation>
        <location evidence="5 7">Cytoplasm</location>
    </subcellularLocation>
</comment>
<dbReference type="InterPro" id="IPR000850">
    <property type="entry name" value="Adenylat/UMP-CMP_kin"/>
</dbReference>
<keyword evidence="5" id="KW-0963">Cytoplasm</keyword>
<dbReference type="Proteomes" id="UP000699691">
    <property type="component" value="Unassembled WGS sequence"/>
</dbReference>
<evidence type="ECO:0000256" key="6">
    <source>
        <dbReference type="RuleBase" id="RU003330"/>
    </source>
</evidence>
<comment type="subunit">
    <text evidence="5 7">Monomer.</text>
</comment>
<dbReference type="Pfam" id="PF00406">
    <property type="entry name" value="ADK"/>
    <property type="match status" value="1"/>
</dbReference>
<dbReference type="SUPFAM" id="SSF52540">
    <property type="entry name" value="P-loop containing nucleoside triphosphate hydrolases"/>
    <property type="match status" value="1"/>
</dbReference>
<feature type="region of interest" description="NMP" evidence="5">
    <location>
        <begin position="31"/>
        <end position="60"/>
    </location>
</feature>
<reference evidence="8" key="2">
    <citation type="journal article" date="2021" name="Microbiome">
        <title>Successional dynamics and alternative stable states in a saline activated sludge microbial community over 9 years.</title>
        <authorList>
            <person name="Wang Y."/>
            <person name="Ye J."/>
            <person name="Ju F."/>
            <person name="Liu L."/>
            <person name="Boyd J.A."/>
            <person name="Deng Y."/>
            <person name="Parks D.H."/>
            <person name="Jiang X."/>
            <person name="Yin X."/>
            <person name="Woodcroft B.J."/>
            <person name="Tyson G.W."/>
            <person name="Hugenholtz P."/>
            <person name="Polz M.F."/>
            <person name="Zhang T."/>
        </authorList>
    </citation>
    <scope>NUCLEOTIDE SEQUENCE</scope>
    <source>
        <strain evidence="8">HKST-UBA02</strain>
    </source>
</reference>
<accession>A0A955RX03</accession>
<keyword evidence="2 5" id="KW-0545">Nucleotide biosynthesis</keyword>
<protein>
    <recommendedName>
        <fullName evidence="5 7">Adenylate kinase</fullName>
        <shortName evidence="5">AK</shortName>
        <ecNumber evidence="5 7">2.7.4.3</ecNumber>
    </recommendedName>
    <alternativeName>
        <fullName evidence="5">ATP-AMP transphosphorylase</fullName>
    </alternativeName>
    <alternativeName>
        <fullName evidence="5">ATP:AMP phosphotransferase</fullName>
    </alternativeName>
    <alternativeName>
        <fullName evidence="5">Adenylate monophosphate kinase</fullName>
    </alternativeName>
</protein>
<evidence type="ECO:0000256" key="5">
    <source>
        <dbReference type="HAMAP-Rule" id="MF_00235"/>
    </source>
</evidence>
<proteinExistence type="inferred from homology"/>
<feature type="binding site" evidence="5">
    <location>
        <begin position="11"/>
        <end position="16"/>
    </location>
    <ligand>
        <name>ATP</name>
        <dbReference type="ChEBI" id="CHEBI:30616"/>
    </ligand>
</feature>
<feature type="binding site" evidence="5">
    <location>
        <position position="134"/>
    </location>
    <ligand>
        <name>AMP</name>
        <dbReference type="ChEBI" id="CHEBI:456215"/>
    </ligand>
</feature>
<comment type="function">
    <text evidence="5">Catalyzes the reversible transfer of the terminal phosphate group between ATP and AMP. Plays an important role in cellular energy homeostasis and in adenine nucleotide metabolism.</text>
</comment>
<evidence type="ECO:0000256" key="4">
    <source>
        <dbReference type="ARBA" id="ARBA00022777"/>
    </source>
</evidence>
<feature type="binding site" evidence="5">
    <location>
        <position position="128"/>
    </location>
    <ligand>
        <name>ATP</name>
        <dbReference type="ChEBI" id="CHEBI:30616"/>
    </ligand>
</feature>
<dbReference type="PANTHER" id="PTHR23359">
    <property type="entry name" value="NUCLEOTIDE KINASE"/>
    <property type="match status" value="1"/>
</dbReference>
<dbReference type="EMBL" id="JAGQKY010000020">
    <property type="protein sequence ID" value="MCA9397345.1"/>
    <property type="molecule type" value="Genomic_DNA"/>
</dbReference>
<evidence type="ECO:0000313" key="8">
    <source>
        <dbReference type="EMBL" id="MCA9397345.1"/>
    </source>
</evidence>
<evidence type="ECO:0000256" key="7">
    <source>
        <dbReference type="RuleBase" id="RU003331"/>
    </source>
</evidence>
<sequence length="193" mass="22515">MIALTLLGPPGSGKTTQAKRIAEFLDVSWISPGHIFRDFEKIDNDIYTEIKMYTNKGLSVPADLTYQVFEKWPQFEREKRGYIFDSHPRNVDDYTYFNIFLKENDIDLKAAICLTVAEEELLRRLNRRAYIEGRDDETLEVIQQRITVYIEQTIPLLDILSKDVSVYDINGELESDLVWEEIKAVLSPFEELL</sequence>
<comment type="pathway">
    <text evidence="5">Purine metabolism; AMP biosynthesis via salvage pathway; AMP from ADP: step 1/1.</text>
</comment>
<comment type="caution">
    <text evidence="5">Lacks conserved residue(s) required for the propagation of feature annotation.</text>
</comment>
<organism evidence="8 9">
    <name type="scientific">candidate division WWE3 bacterium</name>
    <dbReference type="NCBI Taxonomy" id="2053526"/>
    <lineage>
        <taxon>Bacteria</taxon>
        <taxon>Katanobacteria</taxon>
    </lineage>
</organism>
<keyword evidence="4 5" id="KW-0418">Kinase</keyword>
<evidence type="ECO:0000256" key="1">
    <source>
        <dbReference type="ARBA" id="ARBA00022679"/>
    </source>
</evidence>
<comment type="domain">
    <text evidence="5">Consists of three domains, a large central CORE domain and two small peripheral domains, NMPbind and LID, which undergo movements during catalysis. The LID domain closes over the site of phosphoryl transfer upon ATP binding. Assembling and dissambling the active center during each catalytic cycle provides an effective means to prevent ATP hydrolysis.</text>
</comment>
<evidence type="ECO:0000256" key="3">
    <source>
        <dbReference type="ARBA" id="ARBA00022741"/>
    </source>
</evidence>
<name>A0A955RX03_UNCKA</name>
<reference evidence="8" key="1">
    <citation type="submission" date="2020-04" db="EMBL/GenBank/DDBJ databases">
        <authorList>
            <person name="Zhang T."/>
        </authorList>
    </citation>
    <scope>NUCLEOTIDE SEQUENCE</scope>
    <source>
        <strain evidence="8">HKST-UBA02</strain>
    </source>
</reference>
<dbReference type="Gene3D" id="3.40.50.300">
    <property type="entry name" value="P-loop containing nucleotide triphosphate hydrolases"/>
    <property type="match status" value="1"/>
</dbReference>
<dbReference type="GO" id="GO:0005524">
    <property type="term" value="F:ATP binding"/>
    <property type="evidence" value="ECO:0007669"/>
    <property type="project" value="UniProtKB-UniRule"/>
</dbReference>
<feature type="binding site" evidence="5">
    <location>
        <position position="145"/>
    </location>
    <ligand>
        <name>AMP</name>
        <dbReference type="ChEBI" id="CHEBI:456215"/>
    </ligand>
</feature>
<dbReference type="GO" id="GO:0044209">
    <property type="term" value="P:AMP salvage"/>
    <property type="evidence" value="ECO:0007669"/>
    <property type="project" value="UniProtKB-UniRule"/>
</dbReference>
<dbReference type="HAMAP" id="MF_00235">
    <property type="entry name" value="Adenylate_kinase_Adk"/>
    <property type="match status" value="1"/>
</dbReference>
<comment type="caution">
    <text evidence="8">The sequence shown here is derived from an EMBL/GenBank/DDBJ whole genome shotgun (WGS) entry which is preliminary data.</text>
</comment>
<keyword evidence="3 5" id="KW-0547">Nucleotide-binding</keyword>
<keyword evidence="5 7" id="KW-0067">ATP-binding</keyword>
<keyword evidence="1 5" id="KW-0808">Transferase</keyword>
<evidence type="ECO:0000313" key="9">
    <source>
        <dbReference type="Proteomes" id="UP000699691"/>
    </source>
</evidence>
<dbReference type="GO" id="GO:0005737">
    <property type="term" value="C:cytoplasm"/>
    <property type="evidence" value="ECO:0007669"/>
    <property type="project" value="UniProtKB-SubCell"/>
</dbReference>
<dbReference type="GO" id="GO:0004017">
    <property type="term" value="F:AMP kinase activity"/>
    <property type="evidence" value="ECO:0007669"/>
    <property type="project" value="UniProtKB-UniRule"/>
</dbReference>
<comment type="similarity">
    <text evidence="5 6">Belongs to the adenylate kinase family.</text>
</comment>
<comment type="catalytic activity">
    <reaction evidence="5 7">
        <text>AMP + ATP = 2 ADP</text>
        <dbReference type="Rhea" id="RHEA:12973"/>
        <dbReference type="ChEBI" id="CHEBI:30616"/>
        <dbReference type="ChEBI" id="CHEBI:456215"/>
        <dbReference type="ChEBI" id="CHEBI:456216"/>
        <dbReference type="EC" id="2.7.4.3"/>
    </reaction>
</comment>
<dbReference type="EC" id="2.7.4.3" evidence="5 7"/>
<dbReference type="InterPro" id="IPR027417">
    <property type="entry name" value="P-loop_NTPase"/>
</dbReference>
<dbReference type="AlphaFoldDB" id="A0A955RX03"/>
<gene>
    <name evidence="5" type="primary">adk</name>
    <name evidence="8" type="ORF">KC573_00820</name>
</gene>